<evidence type="ECO:0000256" key="1">
    <source>
        <dbReference type="SAM" id="Coils"/>
    </source>
</evidence>
<comment type="caution">
    <text evidence="2">The sequence shown here is derived from an EMBL/GenBank/DDBJ whole genome shotgun (WGS) entry which is preliminary data.</text>
</comment>
<evidence type="ECO:0000313" key="3">
    <source>
        <dbReference type="Proteomes" id="UP000789759"/>
    </source>
</evidence>
<dbReference type="Proteomes" id="UP000789759">
    <property type="component" value="Unassembled WGS sequence"/>
</dbReference>
<keyword evidence="1" id="KW-0175">Coiled coil</keyword>
<feature type="coiled-coil region" evidence="1">
    <location>
        <begin position="7"/>
        <end position="65"/>
    </location>
</feature>
<dbReference type="EMBL" id="CAJVQA010003283">
    <property type="protein sequence ID" value="CAG8571012.1"/>
    <property type="molecule type" value="Genomic_DNA"/>
</dbReference>
<protein>
    <submittedName>
        <fullName evidence="2">15780_t:CDS:1</fullName>
    </submittedName>
</protein>
<evidence type="ECO:0000313" key="2">
    <source>
        <dbReference type="EMBL" id="CAG8571012.1"/>
    </source>
</evidence>
<accession>A0A9N9BLX8</accession>
<dbReference type="AlphaFoldDB" id="A0A9N9BLX8"/>
<organism evidence="2 3">
    <name type="scientific">Cetraspora pellucida</name>
    <dbReference type="NCBI Taxonomy" id="1433469"/>
    <lineage>
        <taxon>Eukaryota</taxon>
        <taxon>Fungi</taxon>
        <taxon>Fungi incertae sedis</taxon>
        <taxon>Mucoromycota</taxon>
        <taxon>Glomeromycotina</taxon>
        <taxon>Glomeromycetes</taxon>
        <taxon>Diversisporales</taxon>
        <taxon>Gigasporaceae</taxon>
        <taxon>Cetraspora</taxon>
    </lineage>
</organism>
<gene>
    <name evidence="2" type="ORF">CPELLU_LOCUS5652</name>
</gene>
<sequence>MPRRTKNTSVSSKTKSLENKIANLEAEQLQLVDVLRSNYIISTKLSRMTAERNTFRVKVANLEDEVIELRRWKREKESGKIIIESVSTNQTLTTLI</sequence>
<reference evidence="2" key="1">
    <citation type="submission" date="2021-06" db="EMBL/GenBank/DDBJ databases">
        <authorList>
            <person name="Kallberg Y."/>
            <person name="Tangrot J."/>
            <person name="Rosling A."/>
        </authorList>
    </citation>
    <scope>NUCLEOTIDE SEQUENCE</scope>
    <source>
        <strain evidence="2">FL966</strain>
    </source>
</reference>
<name>A0A9N9BLX8_9GLOM</name>
<keyword evidence="3" id="KW-1185">Reference proteome</keyword>
<proteinExistence type="predicted"/>